<dbReference type="Gene3D" id="3.40.430.10">
    <property type="entry name" value="Dihydrofolate Reductase, subunit A"/>
    <property type="match status" value="1"/>
</dbReference>
<dbReference type="GO" id="GO:0009231">
    <property type="term" value="P:riboflavin biosynthetic process"/>
    <property type="evidence" value="ECO:0007669"/>
    <property type="project" value="InterPro"/>
</dbReference>
<accession>A0A939TCJ1</accession>
<dbReference type="EMBL" id="JAGEOJ010000028">
    <property type="protein sequence ID" value="MBO2454627.1"/>
    <property type="molecule type" value="Genomic_DNA"/>
</dbReference>
<evidence type="ECO:0000259" key="1">
    <source>
        <dbReference type="Pfam" id="PF01872"/>
    </source>
</evidence>
<organism evidence="2 3">
    <name type="scientific">Actinomadura barringtoniae</name>
    <dbReference type="NCBI Taxonomy" id="1427535"/>
    <lineage>
        <taxon>Bacteria</taxon>
        <taxon>Bacillati</taxon>
        <taxon>Actinomycetota</taxon>
        <taxon>Actinomycetes</taxon>
        <taxon>Streptosporangiales</taxon>
        <taxon>Thermomonosporaceae</taxon>
        <taxon>Actinomadura</taxon>
    </lineage>
</organism>
<dbReference type="Proteomes" id="UP000669179">
    <property type="component" value="Unassembled WGS sequence"/>
</dbReference>
<name>A0A939TCJ1_9ACTN</name>
<evidence type="ECO:0000313" key="3">
    <source>
        <dbReference type="Proteomes" id="UP000669179"/>
    </source>
</evidence>
<dbReference type="Pfam" id="PF01872">
    <property type="entry name" value="RibD_C"/>
    <property type="match status" value="1"/>
</dbReference>
<evidence type="ECO:0000313" key="2">
    <source>
        <dbReference type="EMBL" id="MBO2454627.1"/>
    </source>
</evidence>
<dbReference type="RefSeq" id="WP_208262859.1">
    <property type="nucleotide sequence ID" value="NZ_JAGEOJ010000028.1"/>
</dbReference>
<sequence>MAGKVLWHVTMSLDGFITGPDDSMDWVFSQTDRSELGHAAIDTIGAILAGRRGYEVNRGPRDKPYGGAWSGPIFVLTHRPPAEDDPEVTFLSCDVAEAVSIGLKAADGKNLALFGADIPRQCLQLGLVDEILLHQIPILLGDGVRFFADAALAEPVRLERIECATSGQITDFRFRPLKP</sequence>
<reference evidence="2" key="1">
    <citation type="submission" date="2021-03" db="EMBL/GenBank/DDBJ databases">
        <authorList>
            <person name="Kanchanasin P."/>
            <person name="Saeng-In P."/>
            <person name="Phongsopitanun W."/>
            <person name="Yuki M."/>
            <person name="Kudo T."/>
            <person name="Ohkuma M."/>
            <person name="Tanasupawat S."/>
        </authorList>
    </citation>
    <scope>NUCLEOTIDE SEQUENCE</scope>
    <source>
        <strain evidence="2">GKU 128</strain>
    </source>
</reference>
<feature type="domain" description="Bacterial bifunctional deaminase-reductase C-terminal" evidence="1">
    <location>
        <begin position="80"/>
        <end position="167"/>
    </location>
</feature>
<dbReference type="PANTHER" id="PTHR38011">
    <property type="entry name" value="DIHYDROFOLATE REDUCTASE FAMILY PROTEIN (AFU_ORTHOLOGUE AFUA_8G06820)"/>
    <property type="match status" value="1"/>
</dbReference>
<comment type="caution">
    <text evidence="2">The sequence shown here is derived from an EMBL/GenBank/DDBJ whole genome shotgun (WGS) entry which is preliminary data.</text>
</comment>
<dbReference type="InterPro" id="IPR050765">
    <property type="entry name" value="Riboflavin_Biosynth_HTPR"/>
</dbReference>
<proteinExistence type="predicted"/>
<dbReference type="AlphaFoldDB" id="A0A939TCJ1"/>
<dbReference type="InterPro" id="IPR024072">
    <property type="entry name" value="DHFR-like_dom_sf"/>
</dbReference>
<dbReference type="SUPFAM" id="SSF53597">
    <property type="entry name" value="Dihydrofolate reductase-like"/>
    <property type="match status" value="1"/>
</dbReference>
<dbReference type="GO" id="GO:0008703">
    <property type="term" value="F:5-amino-6-(5-phosphoribosylamino)uracil reductase activity"/>
    <property type="evidence" value="ECO:0007669"/>
    <property type="project" value="InterPro"/>
</dbReference>
<protein>
    <submittedName>
        <fullName evidence="2">Dihydrofolate reductase family protein</fullName>
    </submittedName>
</protein>
<dbReference type="InterPro" id="IPR002734">
    <property type="entry name" value="RibDG_C"/>
</dbReference>
<gene>
    <name evidence="2" type="ORF">J4573_46595</name>
</gene>
<keyword evidence="3" id="KW-1185">Reference proteome</keyword>
<dbReference type="PANTHER" id="PTHR38011:SF12">
    <property type="entry name" value="BIFUNCTIONAL DEAMINASE-REDUCTASE DOMAIN PROTEIN"/>
    <property type="match status" value="1"/>
</dbReference>